<gene>
    <name evidence="3" type="ORF">TWF788_009759</name>
</gene>
<dbReference type="Proteomes" id="UP000479691">
    <property type="component" value="Unassembled WGS sequence"/>
</dbReference>
<feature type="coiled-coil region" evidence="1">
    <location>
        <begin position="281"/>
        <end position="308"/>
    </location>
</feature>
<comment type="caution">
    <text evidence="3">The sequence shown here is derived from an EMBL/GenBank/DDBJ whole genome shotgun (WGS) entry which is preliminary data.</text>
</comment>
<evidence type="ECO:0000313" key="3">
    <source>
        <dbReference type="EMBL" id="KAF3189774.1"/>
    </source>
</evidence>
<dbReference type="EMBL" id="JAABOE010000007">
    <property type="protein sequence ID" value="KAF3189774.1"/>
    <property type="molecule type" value="Genomic_DNA"/>
</dbReference>
<protein>
    <submittedName>
        <fullName evidence="3">Uncharacterized protein</fullName>
    </submittedName>
</protein>
<sequence>MASHPSPTGPKDPLSRAAWRLRKTAAKSLRTNLGLHIDPRRITYTEKASSIHGYKWVLNTKNLTLGSVEFKRMKRMAVSWDMYPNNWNRMDRLRIAQMIEIGWLKPVSLGKNRRMTTRKVVDVVDQDGWEEDDGLEDDGVHVGLESLSNCDDNADLGMEQRCDQDERENIDHDPKVESASPPAATGSSRASHRIVGVGEKLLISGNTSQYEPNGDNSDENPLIKASRSLDTNSKVRSYLALTAELVRDMDALRKQPVGANESELPTRGEKEIATEFVQDELKAFRTSRLELNQKINSLEKKLEHLTREVKEVSPRIQGQNAAFRSISRGLSRRNNGMRERPVPTVGQQFPPELDFKSIL</sequence>
<keyword evidence="1" id="KW-0175">Coiled coil</keyword>
<feature type="region of interest" description="Disordered" evidence="2">
    <location>
        <begin position="323"/>
        <end position="350"/>
    </location>
</feature>
<evidence type="ECO:0000256" key="1">
    <source>
        <dbReference type="SAM" id="Coils"/>
    </source>
</evidence>
<evidence type="ECO:0000256" key="2">
    <source>
        <dbReference type="SAM" id="MobiDB-lite"/>
    </source>
</evidence>
<reference evidence="3 4" key="1">
    <citation type="submission" date="2019-06" db="EMBL/GenBank/DDBJ databases">
        <authorList>
            <person name="Palmer J.M."/>
        </authorList>
    </citation>
    <scope>NUCLEOTIDE SEQUENCE [LARGE SCALE GENOMIC DNA]</scope>
    <source>
        <strain evidence="3 4">TWF788</strain>
    </source>
</reference>
<accession>A0A7C8U393</accession>
<feature type="region of interest" description="Disordered" evidence="2">
    <location>
        <begin position="165"/>
        <end position="191"/>
    </location>
</feature>
<dbReference type="AlphaFoldDB" id="A0A7C8U393"/>
<organism evidence="3 4">
    <name type="scientific">Orbilia oligospora</name>
    <name type="common">Nematode-trapping fungus</name>
    <name type="synonym">Arthrobotrys oligospora</name>
    <dbReference type="NCBI Taxonomy" id="2813651"/>
    <lineage>
        <taxon>Eukaryota</taxon>
        <taxon>Fungi</taxon>
        <taxon>Dikarya</taxon>
        <taxon>Ascomycota</taxon>
        <taxon>Pezizomycotina</taxon>
        <taxon>Orbiliomycetes</taxon>
        <taxon>Orbiliales</taxon>
        <taxon>Orbiliaceae</taxon>
        <taxon>Orbilia</taxon>
    </lineage>
</organism>
<name>A0A7C8U393_ORBOL</name>
<feature type="compositionally biased region" description="Basic and acidic residues" evidence="2">
    <location>
        <begin position="165"/>
        <end position="176"/>
    </location>
</feature>
<proteinExistence type="predicted"/>
<evidence type="ECO:0000313" key="4">
    <source>
        <dbReference type="Proteomes" id="UP000479691"/>
    </source>
</evidence>